<dbReference type="Pfam" id="PF22698">
    <property type="entry name" value="Semialdhyde_dhC_1"/>
    <property type="match status" value="1"/>
</dbReference>
<protein>
    <recommendedName>
        <fullName evidence="5">N-acetyl-gamma-glutamyl-phosphate reductase</fullName>
        <shortName evidence="5">AGPR</shortName>
        <ecNumber evidence="5">1.2.1.38</ecNumber>
    </recommendedName>
    <alternativeName>
        <fullName evidence="5">N-acetyl-glutamate semialdehyde dehydrogenase</fullName>
        <shortName evidence="5">NAGSA dehydrogenase</shortName>
    </alternativeName>
</protein>
<dbReference type="CDD" id="cd23934">
    <property type="entry name" value="AGPR_1_C"/>
    <property type="match status" value="1"/>
</dbReference>
<dbReference type="InterPro" id="IPR036291">
    <property type="entry name" value="NAD(P)-bd_dom_sf"/>
</dbReference>
<comment type="subcellular location">
    <subcellularLocation>
        <location evidence="5">Cytoplasm</location>
    </subcellularLocation>
</comment>
<evidence type="ECO:0000259" key="7">
    <source>
        <dbReference type="SMART" id="SM00859"/>
    </source>
</evidence>
<evidence type="ECO:0000256" key="4">
    <source>
        <dbReference type="ARBA" id="ARBA00023002"/>
    </source>
</evidence>
<proteinExistence type="inferred from homology"/>
<keyword evidence="2 5" id="KW-0028">Amino-acid biosynthesis</keyword>
<dbReference type="InterPro" id="IPR023013">
    <property type="entry name" value="AGPR_AS"/>
</dbReference>
<dbReference type="InterPro" id="IPR058924">
    <property type="entry name" value="AGPR_dimerisation_dom"/>
</dbReference>
<dbReference type="InterPro" id="IPR000534">
    <property type="entry name" value="Semialdehyde_DH_NAD-bd"/>
</dbReference>
<comment type="catalytic activity">
    <reaction evidence="5">
        <text>N-acetyl-L-glutamate 5-semialdehyde + phosphate + NADP(+) = N-acetyl-L-glutamyl 5-phosphate + NADPH + H(+)</text>
        <dbReference type="Rhea" id="RHEA:21588"/>
        <dbReference type="ChEBI" id="CHEBI:15378"/>
        <dbReference type="ChEBI" id="CHEBI:29123"/>
        <dbReference type="ChEBI" id="CHEBI:43474"/>
        <dbReference type="ChEBI" id="CHEBI:57783"/>
        <dbReference type="ChEBI" id="CHEBI:57936"/>
        <dbReference type="ChEBI" id="CHEBI:58349"/>
        <dbReference type="EC" id="1.2.1.38"/>
    </reaction>
</comment>
<dbReference type="Gene3D" id="3.30.360.10">
    <property type="entry name" value="Dihydrodipicolinate Reductase, domain 2"/>
    <property type="match status" value="1"/>
</dbReference>
<evidence type="ECO:0000313" key="9">
    <source>
        <dbReference type="Proteomes" id="UP001230005"/>
    </source>
</evidence>
<dbReference type="Proteomes" id="UP001230005">
    <property type="component" value="Unassembled WGS sequence"/>
</dbReference>
<dbReference type="HAMAP" id="MF_00150">
    <property type="entry name" value="ArgC_type1"/>
    <property type="match status" value="1"/>
</dbReference>
<evidence type="ECO:0000256" key="3">
    <source>
        <dbReference type="ARBA" id="ARBA00022857"/>
    </source>
</evidence>
<dbReference type="RefSeq" id="WP_307329920.1">
    <property type="nucleotide sequence ID" value="NZ_JAUSUG010000021.1"/>
</dbReference>
<reference evidence="8 9" key="1">
    <citation type="submission" date="2023-07" db="EMBL/GenBank/DDBJ databases">
        <title>Genomic Encyclopedia of Type Strains, Phase IV (KMG-IV): sequencing the most valuable type-strain genomes for metagenomic binning, comparative biology and taxonomic classification.</title>
        <authorList>
            <person name="Goeker M."/>
        </authorList>
    </citation>
    <scope>NUCLEOTIDE SEQUENCE [LARGE SCALE GENOMIC DNA]</scope>
    <source>
        <strain evidence="8 9">DSM 9768</strain>
    </source>
</reference>
<comment type="similarity">
    <text evidence="5">Belongs to the NAGSA dehydrogenase family. Type 1 subfamily.</text>
</comment>
<name>A0ABU0A1S6_9BACI</name>
<comment type="function">
    <text evidence="5">Catalyzes the NADPH-dependent reduction of N-acetyl-5-glutamyl phosphate to yield N-acetyl-L-glutamate 5-semialdehyde.</text>
</comment>
<evidence type="ECO:0000256" key="5">
    <source>
        <dbReference type="HAMAP-Rule" id="MF_00150"/>
    </source>
</evidence>
<dbReference type="NCBIfam" id="TIGR01850">
    <property type="entry name" value="argC"/>
    <property type="match status" value="1"/>
</dbReference>
<dbReference type="EC" id="1.2.1.38" evidence="5"/>
<dbReference type="SMART" id="SM00859">
    <property type="entry name" value="Semialdhyde_dh"/>
    <property type="match status" value="1"/>
</dbReference>
<gene>
    <name evidence="5" type="primary">argC</name>
    <name evidence="8" type="ORF">J2S74_004407</name>
</gene>
<dbReference type="PANTHER" id="PTHR32338">
    <property type="entry name" value="N-ACETYL-GAMMA-GLUTAMYL-PHOSPHATE REDUCTASE, CHLOROPLASTIC-RELATED-RELATED"/>
    <property type="match status" value="1"/>
</dbReference>
<dbReference type="CDD" id="cd17895">
    <property type="entry name" value="AGPR_1_N"/>
    <property type="match status" value="1"/>
</dbReference>
<dbReference type="EMBL" id="JAUSUG010000021">
    <property type="protein sequence ID" value="MDQ0256962.1"/>
    <property type="molecule type" value="Genomic_DNA"/>
</dbReference>
<accession>A0ABU0A1S6</accession>
<dbReference type="GO" id="GO:0003942">
    <property type="term" value="F:N-acetyl-gamma-glutamyl-phosphate reductase activity"/>
    <property type="evidence" value="ECO:0007669"/>
    <property type="project" value="UniProtKB-EC"/>
</dbReference>
<keyword evidence="4 5" id="KW-0560">Oxidoreductase</keyword>
<dbReference type="Pfam" id="PF01118">
    <property type="entry name" value="Semialdhyde_dh"/>
    <property type="match status" value="1"/>
</dbReference>
<keyword evidence="3 5" id="KW-0521">NADP</keyword>
<evidence type="ECO:0000256" key="2">
    <source>
        <dbReference type="ARBA" id="ARBA00022605"/>
    </source>
</evidence>
<evidence type="ECO:0000256" key="1">
    <source>
        <dbReference type="ARBA" id="ARBA00022571"/>
    </source>
</evidence>
<comment type="caution">
    <text evidence="8">The sequence shown here is derived from an EMBL/GenBank/DDBJ whole genome shotgun (WGS) entry which is preliminary data.</text>
</comment>
<evidence type="ECO:0000313" key="8">
    <source>
        <dbReference type="EMBL" id="MDQ0256962.1"/>
    </source>
</evidence>
<keyword evidence="1 5" id="KW-0055">Arginine biosynthesis</keyword>
<dbReference type="SUPFAM" id="SSF55347">
    <property type="entry name" value="Glyceraldehyde-3-phosphate dehydrogenase-like, C-terminal domain"/>
    <property type="match status" value="1"/>
</dbReference>
<dbReference type="InterPro" id="IPR050085">
    <property type="entry name" value="AGPR"/>
</dbReference>
<keyword evidence="9" id="KW-1185">Reference proteome</keyword>
<dbReference type="SUPFAM" id="SSF51735">
    <property type="entry name" value="NAD(P)-binding Rossmann-fold domains"/>
    <property type="match status" value="1"/>
</dbReference>
<keyword evidence="5" id="KW-0963">Cytoplasm</keyword>
<sequence length="347" mass="38661">MLRAAVVGGTGYGAVELIRLIDKHPHLQLNTVISHSQSGTEIEEIYPHLTNLIHITMDEWNIQKLAKIIDVVFFATPPGVSQKLVPECRQHGLQCIDLSGDFRLINPETYETWYAYSAAPQEYLNEATYGLTEIYGDDIKNSKLISNPGCYPTATLLALIPAVKQGWVKMDSIIIDGKSGVSGAGRKVSLATHFSEVNENLKAYKLGAHQHIPEIEQYLQQESKEPNTQVTFSTHLIPMTRGLMCSIYFDLTEKKTTEELINFYTEVYSNHPFIRIRPEGIFPATKEVSGSNYCDIGIHSDPRTGKVTIISVIDNLVKGASGQAIQNLNLMNGWDVRTGLLEIPIYP</sequence>
<dbReference type="Gene3D" id="3.40.50.720">
    <property type="entry name" value="NAD(P)-binding Rossmann-like Domain"/>
    <property type="match status" value="1"/>
</dbReference>
<dbReference type="PANTHER" id="PTHR32338:SF10">
    <property type="entry name" value="N-ACETYL-GAMMA-GLUTAMYL-PHOSPHATE REDUCTASE, CHLOROPLASTIC-RELATED"/>
    <property type="match status" value="1"/>
</dbReference>
<feature type="domain" description="Semialdehyde dehydrogenase NAD-binding" evidence="7">
    <location>
        <begin position="3"/>
        <end position="142"/>
    </location>
</feature>
<feature type="active site" evidence="5 6">
    <location>
        <position position="150"/>
    </location>
</feature>
<dbReference type="InterPro" id="IPR000706">
    <property type="entry name" value="AGPR_type-1"/>
</dbReference>
<dbReference type="PROSITE" id="PS01224">
    <property type="entry name" value="ARGC"/>
    <property type="match status" value="1"/>
</dbReference>
<organism evidence="8 9">
    <name type="scientific">Evansella vedderi</name>
    <dbReference type="NCBI Taxonomy" id="38282"/>
    <lineage>
        <taxon>Bacteria</taxon>
        <taxon>Bacillati</taxon>
        <taxon>Bacillota</taxon>
        <taxon>Bacilli</taxon>
        <taxon>Bacillales</taxon>
        <taxon>Bacillaceae</taxon>
        <taxon>Evansella</taxon>
    </lineage>
</organism>
<evidence type="ECO:0000256" key="6">
    <source>
        <dbReference type="PROSITE-ProRule" id="PRU10010"/>
    </source>
</evidence>
<comment type="pathway">
    <text evidence="5">Amino-acid biosynthesis; L-arginine biosynthesis; N(2)-acetyl-L-ornithine from L-glutamate: step 3/4.</text>
</comment>